<dbReference type="SUPFAM" id="SSF46689">
    <property type="entry name" value="Homeodomain-like"/>
    <property type="match status" value="1"/>
</dbReference>
<gene>
    <name evidence="2" type="ORF">SCAL_000037</name>
    <name evidence="1" type="ORF">SCAL_000721</name>
</gene>
<dbReference type="Pfam" id="PF13565">
    <property type="entry name" value="HTH_32"/>
    <property type="match status" value="1"/>
</dbReference>
<sequence>MRGERISIRKFEEVGSLLKSEKDPVVKQKLSFLLFAGEDCLYFERAVEATGIDITTGYTWIRMWNDLGYEGLLSSPNKGGRPPKLTDEDLEDLRNILESKDYWTTKEVTVLIKEVFMKKLSEDQVRRILRDKLGMRLSKPYQHDYRRPDNAEEILKDRVEATLSELETKGYKREEIAIGFVDESSPQNTANTVRVWSFGKPHIKKHHKDEIQCDGVLSD</sequence>
<dbReference type="EMBL" id="LYOS01000001">
    <property type="protein sequence ID" value="OFV68361.1"/>
    <property type="molecule type" value="Genomic_DNA"/>
</dbReference>
<dbReference type="STRING" id="1838285.SCAL_000037"/>
<protein>
    <submittedName>
        <fullName evidence="2">Transposase</fullName>
    </submittedName>
</protein>
<organism evidence="2 3">
    <name type="scientific">Candidatus Syntropharchaeum caldarium</name>
    <dbReference type="NCBI Taxonomy" id="1838285"/>
    <lineage>
        <taxon>Archaea</taxon>
        <taxon>Methanobacteriati</taxon>
        <taxon>Methanobacteriota</taxon>
        <taxon>Stenosarchaea group</taxon>
        <taxon>Methanomicrobia</taxon>
        <taxon>Methanosarcinales</taxon>
        <taxon>ANME-2 cluster</taxon>
        <taxon>Candidatus Syntropharchaeum</taxon>
    </lineage>
</organism>
<dbReference type="Proteomes" id="UP000186940">
    <property type="component" value="Unassembled WGS sequence"/>
</dbReference>
<reference evidence="2 3" key="1">
    <citation type="submission" date="2016-05" db="EMBL/GenBank/DDBJ databases">
        <title>Microbial consortia oxidize butane by reversing methanogenesis.</title>
        <authorList>
            <person name="Laso-Perez R."/>
            <person name="Richter M."/>
            <person name="Wegener G."/>
            <person name="Musat F."/>
        </authorList>
    </citation>
    <scope>NUCLEOTIDE SEQUENCE [LARGE SCALE GENOMIC DNA]</scope>
    <source>
        <strain evidence="2">BOX2</strain>
    </source>
</reference>
<keyword evidence="3" id="KW-1185">Reference proteome</keyword>
<proteinExistence type="predicted"/>
<evidence type="ECO:0000313" key="2">
    <source>
        <dbReference type="EMBL" id="OFV68361.1"/>
    </source>
</evidence>
<evidence type="ECO:0000313" key="1">
    <source>
        <dbReference type="EMBL" id="OFV68081.1"/>
    </source>
</evidence>
<name>A0A1F2PCE7_9EURY</name>
<comment type="caution">
    <text evidence="2">The sequence shown here is derived from an EMBL/GenBank/DDBJ whole genome shotgun (WGS) entry which is preliminary data.</text>
</comment>
<dbReference type="EMBL" id="LYOS01000002">
    <property type="protein sequence ID" value="OFV68081.1"/>
    <property type="molecule type" value="Genomic_DNA"/>
</dbReference>
<dbReference type="InterPro" id="IPR009057">
    <property type="entry name" value="Homeodomain-like_sf"/>
</dbReference>
<dbReference type="AlphaFoldDB" id="A0A1F2PCE7"/>
<evidence type="ECO:0000313" key="3">
    <source>
        <dbReference type="Proteomes" id="UP000186940"/>
    </source>
</evidence>
<accession>A0A1F2PCE7</accession>